<dbReference type="FunFam" id="1.10.10.10:FF:000037">
    <property type="entry name" value="Heat stress transcription factor B-4"/>
    <property type="match status" value="1"/>
</dbReference>
<evidence type="ECO:0000256" key="5">
    <source>
        <dbReference type="ARBA" id="ARBA00023125"/>
    </source>
</evidence>
<evidence type="ECO:0000256" key="6">
    <source>
        <dbReference type="ARBA" id="ARBA00023163"/>
    </source>
</evidence>
<evidence type="ECO:0000256" key="9">
    <source>
        <dbReference type="SAM" id="Coils"/>
    </source>
</evidence>
<protein>
    <submittedName>
        <fullName evidence="12">Heat Shock Transcription Factor, HSF</fullName>
    </submittedName>
</protein>
<sequence>MSSSSGPAQPPPFPTKLFQLVNDASIDELVSWTDDAGRSFTVHKPSEFGRDILPKFFKHNNFSSFVRQLNQYGFHKQDPDRWMFGHEKFRCGRPDLLRDITRRRPKSQAASQASQAVVAPGTLAHKAVVELGNYGIEGEVKALKRDKDLLIRELVVTRQAEEKLKNKCDNLENRMEDLESNSKQMQAFIMHYFSQVLQPYSEAMASRKRKRIMSSSEAEMTDVVTEANSPPRSTSQPVSHAPQPPPGMDALRAMMQQMQMNMSRSPSTPRVRSSQPGPSPSLLKSSEEPSSPAKLAFAPATVQELHEELPPISPAANPAVHNLLSPYSSARIKGGISVREPGDSSMSIHDEALGLLEELPSTPNSSLTMDAIESALNNSADKPNGHLDTPDFCGKGFDDVNGEVSAATNVNTGCDRDEKAIEDFLDLDSDGAPLPPPLSHLPEGTDIHALAERIEGFQERTQNL</sequence>
<keyword evidence="12" id="KW-0346">Stress response</keyword>
<evidence type="ECO:0000256" key="10">
    <source>
        <dbReference type="SAM" id="MobiDB-lite"/>
    </source>
</evidence>
<accession>R7Q9G0</accession>
<dbReference type="Gramene" id="CDF34110">
    <property type="protein sequence ID" value="CDF34110"/>
    <property type="gene ID" value="CHC_T00010102001"/>
</dbReference>
<dbReference type="STRING" id="2769.R7Q9G0"/>
<dbReference type="InterPro" id="IPR000232">
    <property type="entry name" value="HSF_DNA-bd"/>
</dbReference>
<dbReference type="InterPro" id="IPR036390">
    <property type="entry name" value="WH_DNA-bd_sf"/>
</dbReference>
<feature type="domain" description="HSF-type DNA-binding" evidence="11">
    <location>
        <begin position="9"/>
        <end position="103"/>
    </location>
</feature>
<evidence type="ECO:0000256" key="7">
    <source>
        <dbReference type="ARBA" id="ARBA00023242"/>
    </source>
</evidence>
<evidence type="ECO:0000313" key="13">
    <source>
        <dbReference type="Proteomes" id="UP000012073"/>
    </source>
</evidence>
<keyword evidence="7" id="KW-0539">Nucleus</keyword>
<dbReference type="PANTHER" id="PTHR10015:SF427">
    <property type="entry name" value="HEAT SHOCK FACTOR PROTEIN"/>
    <property type="match status" value="1"/>
</dbReference>
<gene>
    <name evidence="12" type="ORF">CHC_T00010102001</name>
</gene>
<dbReference type="Pfam" id="PF00447">
    <property type="entry name" value="HSF_DNA-bind"/>
    <property type="match status" value="1"/>
</dbReference>
<dbReference type="GO" id="GO:0043565">
    <property type="term" value="F:sequence-specific DNA binding"/>
    <property type="evidence" value="ECO:0007669"/>
    <property type="project" value="InterPro"/>
</dbReference>
<dbReference type="OMA" id="RIASMHR"/>
<dbReference type="PANTHER" id="PTHR10015">
    <property type="entry name" value="HEAT SHOCK TRANSCRIPTION FACTOR"/>
    <property type="match status" value="1"/>
</dbReference>
<feature type="compositionally biased region" description="Polar residues" evidence="10">
    <location>
        <begin position="226"/>
        <end position="238"/>
    </location>
</feature>
<evidence type="ECO:0000256" key="3">
    <source>
        <dbReference type="ARBA" id="ARBA00022553"/>
    </source>
</evidence>
<dbReference type="GO" id="GO:0003700">
    <property type="term" value="F:DNA-binding transcription factor activity"/>
    <property type="evidence" value="ECO:0007669"/>
    <property type="project" value="InterPro"/>
</dbReference>
<keyword evidence="6" id="KW-0804">Transcription</keyword>
<dbReference type="GO" id="GO:0005634">
    <property type="term" value="C:nucleus"/>
    <property type="evidence" value="ECO:0007669"/>
    <property type="project" value="UniProtKB-SubCell"/>
</dbReference>
<evidence type="ECO:0000256" key="4">
    <source>
        <dbReference type="ARBA" id="ARBA00023015"/>
    </source>
</evidence>
<evidence type="ECO:0000256" key="8">
    <source>
        <dbReference type="RuleBase" id="RU004020"/>
    </source>
</evidence>
<dbReference type="SMART" id="SM00415">
    <property type="entry name" value="HSF"/>
    <property type="match status" value="1"/>
</dbReference>
<keyword evidence="4" id="KW-0805">Transcription regulation</keyword>
<dbReference type="SUPFAM" id="SSF46785">
    <property type="entry name" value="Winged helix' DNA-binding domain"/>
    <property type="match status" value="1"/>
</dbReference>
<keyword evidence="13" id="KW-1185">Reference proteome</keyword>
<keyword evidence="3" id="KW-0597">Phosphoprotein</keyword>
<dbReference type="Gene3D" id="1.10.10.10">
    <property type="entry name" value="Winged helix-like DNA-binding domain superfamily/Winged helix DNA-binding domain"/>
    <property type="match status" value="1"/>
</dbReference>
<comment type="subcellular location">
    <subcellularLocation>
        <location evidence="1">Nucleus</location>
    </subcellularLocation>
</comment>
<feature type="region of interest" description="Disordered" evidence="10">
    <location>
        <begin position="211"/>
        <end position="293"/>
    </location>
</feature>
<dbReference type="Proteomes" id="UP000012073">
    <property type="component" value="Unassembled WGS sequence"/>
</dbReference>
<feature type="compositionally biased region" description="Low complexity" evidence="10">
    <location>
        <begin position="254"/>
        <end position="292"/>
    </location>
</feature>
<feature type="coiled-coil region" evidence="9">
    <location>
        <begin position="154"/>
        <end position="188"/>
    </location>
</feature>
<proteinExistence type="inferred from homology"/>
<keyword evidence="5" id="KW-0238">DNA-binding</keyword>
<reference evidence="13" key="1">
    <citation type="journal article" date="2013" name="Proc. Natl. Acad. Sci. U.S.A.">
        <title>Genome structure and metabolic features in the red seaweed Chondrus crispus shed light on evolution of the Archaeplastida.</title>
        <authorList>
            <person name="Collen J."/>
            <person name="Porcel B."/>
            <person name="Carre W."/>
            <person name="Ball S.G."/>
            <person name="Chaparro C."/>
            <person name="Tonon T."/>
            <person name="Barbeyron T."/>
            <person name="Michel G."/>
            <person name="Noel B."/>
            <person name="Valentin K."/>
            <person name="Elias M."/>
            <person name="Artiguenave F."/>
            <person name="Arun A."/>
            <person name="Aury J.M."/>
            <person name="Barbosa-Neto J.F."/>
            <person name="Bothwell J.H."/>
            <person name="Bouget F.Y."/>
            <person name="Brillet L."/>
            <person name="Cabello-Hurtado F."/>
            <person name="Capella-Gutierrez S."/>
            <person name="Charrier B."/>
            <person name="Cladiere L."/>
            <person name="Cock J.M."/>
            <person name="Coelho S.M."/>
            <person name="Colleoni C."/>
            <person name="Czjzek M."/>
            <person name="Da Silva C."/>
            <person name="Delage L."/>
            <person name="Denoeud F."/>
            <person name="Deschamps P."/>
            <person name="Dittami S.M."/>
            <person name="Gabaldon T."/>
            <person name="Gachon C.M."/>
            <person name="Groisillier A."/>
            <person name="Herve C."/>
            <person name="Jabbari K."/>
            <person name="Katinka M."/>
            <person name="Kloareg B."/>
            <person name="Kowalczyk N."/>
            <person name="Labadie K."/>
            <person name="Leblanc C."/>
            <person name="Lopez P.J."/>
            <person name="McLachlan D.H."/>
            <person name="Meslet-Cladiere L."/>
            <person name="Moustafa A."/>
            <person name="Nehr Z."/>
            <person name="Nyvall Collen P."/>
            <person name="Panaud O."/>
            <person name="Partensky F."/>
            <person name="Poulain J."/>
            <person name="Rensing S.A."/>
            <person name="Rousvoal S."/>
            <person name="Samson G."/>
            <person name="Symeonidi A."/>
            <person name="Weissenbach J."/>
            <person name="Zambounis A."/>
            <person name="Wincker P."/>
            <person name="Boyen C."/>
        </authorList>
    </citation>
    <scope>NUCLEOTIDE SEQUENCE [LARGE SCALE GENOMIC DNA]</scope>
    <source>
        <strain evidence="13">cv. Stackhouse</strain>
    </source>
</reference>
<evidence type="ECO:0000259" key="11">
    <source>
        <dbReference type="SMART" id="SM00415"/>
    </source>
</evidence>
<name>R7Q9G0_CHOCR</name>
<organism evidence="12 13">
    <name type="scientific">Chondrus crispus</name>
    <name type="common">Carrageen Irish moss</name>
    <name type="synonym">Polymorpha crispa</name>
    <dbReference type="NCBI Taxonomy" id="2769"/>
    <lineage>
        <taxon>Eukaryota</taxon>
        <taxon>Rhodophyta</taxon>
        <taxon>Florideophyceae</taxon>
        <taxon>Rhodymeniophycidae</taxon>
        <taxon>Gigartinales</taxon>
        <taxon>Gigartinaceae</taxon>
        <taxon>Chondrus</taxon>
    </lineage>
</organism>
<comment type="subunit">
    <text evidence="2">Homotrimer.</text>
</comment>
<evidence type="ECO:0000313" key="12">
    <source>
        <dbReference type="EMBL" id="CDF34110.1"/>
    </source>
</evidence>
<dbReference type="RefSeq" id="XP_005713930.1">
    <property type="nucleotide sequence ID" value="XM_005713873.1"/>
</dbReference>
<evidence type="ECO:0000256" key="2">
    <source>
        <dbReference type="ARBA" id="ARBA00011233"/>
    </source>
</evidence>
<evidence type="ECO:0000256" key="1">
    <source>
        <dbReference type="ARBA" id="ARBA00004123"/>
    </source>
</evidence>
<dbReference type="EMBL" id="HG001673">
    <property type="protein sequence ID" value="CDF34110.1"/>
    <property type="molecule type" value="Genomic_DNA"/>
</dbReference>
<dbReference type="GeneID" id="17321644"/>
<dbReference type="AlphaFoldDB" id="R7Q9G0"/>
<dbReference type="PRINTS" id="PR00056">
    <property type="entry name" value="HSFDOMAIN"/>
</dbReference>
<dbReference type="KEGG" id="ccp:CHC_T00010102001"/>
<keyword evidence="9" id="KW-0175">Coiled coil</keyword>
<comment type="similarity">
    <text evidence="8">Belongs to the HSF family.</text>
</comment>
<dbReference type="OrthoDB" id="60033at2759"/>
<dbReference type="InterPro" id="IPR036388">
    <property type="entry name" value="WH-like_DNA-bd_sf"/>
</dbReference>